<dbReference type="GO" id="GO:0003677">
    <property type="term" value="F:DNA binding"/>
    <property type="evidence" value="ECO:0007669"/>
    <property type="project" value="UniProtKB-KW"/>
</dbReference>
<gene>
    <name evidence="9" type="ORF">Acr_20g0000130</name>
</gene>
<dbReference type="InterPro" id="IPR015300">
    <property type="entry name" value="DNA-bd_pseudobarrel_sf"/>
</dbReference>
<accession>A0A7J0GBL4</accession>
<dbReference type="EMBL" id="BJWL01000020">
    <property type="protein sequence ID" value="GFZ08205.1"/>
    <property type="molecule type" value="Genomic_DNA"/>
</dbReference>
<evidence type="ECO:0000313" key="10">
    <source>
        <dbReference type="Proteomes" id="UP000585474"/>
    </source>
</evidence>
<dbReference type="GO" id="GO:0005634">
    <property type="term" value="C:nucleus"/>
    <property type="evidence" value="ECO:0007669"/>
    <property type="project" value="UniProtKB-SubCell"/>
</dbReference>
<sequence>MLICVLKLIPISFFKYLNVENPNQAVLRTRCGDWQVKINNGQLSQDGWTDFAKRHGLQRGDFLVFRHEGDMVFDVMVFDPSACEREYPPRNLESNPVGSREEQESSQSKSMNDLCQDQMDENSVKGEASNSTFSHPYFVSTLKPYSFTGYRINIPMGFARRHGLCNRCCEMIIKDDEGRSWKVRLRHKSSDGKVYIGHGWRRFQLENALKVGDVFSFELIDHGTKPIMVFHRSSKTKMVHPEEKKRPGKFTPKDFMATLTPFNFKWSELYIPKDFARLNGLGKYKKMTLKDPEKREWVLYLRKTSKQRLYIGQGWKELAAANDLQAGHVIKLELIKAGNTLAMKLSYQEPAAEKK</sequence>
<dbReference type="OrthoDB" id="1109907at2759"/>
<dbReference type="SMART" id="SM01019">
    <property type="entry name" value="B3"/>
    <property type="match status" value="3"/>
</dbReference>
<comment type="caution">
    <text evidence="9">The sequence shown here is derived from an EMBL/GenBank/DDBJ whole genome shotgun (WGS) entry which is preliminary data.</text>
</comment>
<organism evidence="9 10">
    <name type="scientific">Actinidia rufa</name>
    <dbReference type="NCBI Taxonomy" id="165716"/>
    <lineage>
        <taxon>Eukaryota</taxon>
        <taxon>Viridiplantae</taxon>
        <taxon>Streptophyta</taxon>
        <taxon>Embryophyta</taxon>
        <taxon>Tracheophyta</taxon>
        <taxon>Spermatophyta</taxon>
        <taxon>Magnoliopsida</taxon>
        <taxon>eudicotyledons</taxon>
        <taxon>Gunneridae</taxon>
        <taxon>Pentapetalae</taxon>
        <taxon>asterids</taxon>
        <taxon>Ericales</taxon>
        <taxon>Actinidiaceae</taxon>
        <taxon>Actinidia</taxon>
    </lineage>
</organism>
<keyword evidence="10" id="KW-1185">Reference proteome</keyword>
<dbReference type="SUPFAM" id="SSF101936">
    <property type="entry name" value="DNA-binding pseudobarrel domain"/>
    <property type="match status" value="3"/>
</dbReference>
<dbReference type="PANTHER" id="PTHR31674">
    <property type="entry name" value="B3 DOMAIN-CONTAINING PROTEIN REM-LIKE 3-RELATED"/>
    <property type="match status" value="1"/>
</dbReference>
<name>A0A7J0GBL4_9ERIC</name>
<dbReference type="PANTHER" id="PTHR31674:SF62">
    <property type="entry name" value="B3 DOMAIN-CONTAINING PROTEIN REM14-RELATED"/>
    <property type="match status" value="1"/>
</dbReference>
<dbReference type="Gene3D" id="2.40.330.10">
    <property type="entry name" value="DNA-binding pseudobarrel domain"/>
    <property type="match status" value="3"/>
</dbReference>
<evidence type="ECO:0000256" key="1">
    <source>
        <dbReference type="ARBA" id="ARBA00004123"/>
    </source>
</evidence>
<dbReference type="AlphaFoldDB" id="A0A7J0GBL4"/>
<dbReference type="InterPro" id="IPR003340">
    <property type="entry name" value="B3_DNA-bd"/>
</dbReference>
<dbReference type="CDD" id="cd10017">
    <property type="entry name" value="B3_DNA"/>
    <property type="match status" value="3"/>
</dbReference>
<feature type="region of interest" description="Disordered" evidence="7">
    <location>
        <begin position="87"/>
        <end position="112"/>
    </location>
</feature>
<keyword evidence="5" id="KW-0804">Transcription</keyword>
<comment type="subcellular location">
    <subcellularLocation>
        <location evidence="1">Nucleus</location>
    </subcellularLocation>
</comment>
<dbReference type="InterPro" id="IPR039218">
    <property type="entry name" value="REM_fam"/>
</dbReference>
<evidence type="ECO:0000256" key="2">
    <source>
        <dbReference type="ARBA" id="ARBA00022737"/>
    </source>
</evidence>
<evidence type="ECO:0000313" key="9">
    <source>
        <dbReference type="EMBL" id="GFZ08205.1"/>
    </source>
</evidence>
<proteinExistence type="predicted"/>
<evidence type="ECO:0000256" key="6">
    <source>
        <dbReference type="ARBA" id="ARBA00023242"/>
    </source>
</evidence>
<protein>
    <submittedName>
        <fullName evidence="9">Transcriptional factor B3 family protein</fullName>
    </submittedName>
</protein>
<feature type="domain" description="TF-B3" evidence="8">
    <location>
        <begin position="137"/>
        <end position="233"/>
    </location>
</feature>
<reference evidence="9 10" key="1">
    <citation type="submission" date="2019-07" db="EMBL/GenBank/DDBJ databases">
        <title>De Novo Assembly of kiwifruit Actinidia rufa.</title>
        <authorList>
            <person name="Sugita-Konishi S."/>
            <person name="Sato K."/>
            <person name="Mori E."/>
            <person name="Abe Y."/>
            <person name="Kisaki G."/>
            <person name="Hamano K."/>
            <person name="Suezawa K."/>
            <person name="Otani M."/>
            <person name="Fukuda T."/>
            <person name="Manabe T."/>
            <person name="Gomi K."/>
            <person name="Tabuchi M."/>
            <person name="Akimitsu K."/>
            <person name="Kataoka I."/>
        </authorList>
    </citation>
    <scope>NUCLEOTIDE SEQUENCE [LARGE SCALE GENOMIC DNA]</scope>
    <source>
        <strain evidence="10">cv. Fuchu</strain>
    </source>
</reference>
<evidence type="ECO:0000256" key="5">
    <source>
        <dbReference type="ARBA" id="ARBA00023163"/>
    </source>
</evidence>
<dbReference type="Pfam" id="PF02362">
    <property type="entry name" value="B3"/>
    <property type="match status" value="3"/>
</dbReference>
<feature type="domain" description="TF-B3" evidence="8">
    <location>
        <begin position="1"/>
        <end position="81"/>
    </location>
</feature>
<evidence type="ECO:0000256" key="4">
    <source>
        <dbReference type="ARBA" id="ARBA00023125"/>
    </source>
</evidence>
<keyword evidence="4" id="KW-0238">DNA-binding</keyword>
<evidence type="ECO:0000256" key="7">
    <source>
        <dbReference type="SAM" id="MobiDB-lite"/>
    </source>
</evidence>
<keyword evidence="3" id="KW-0805">Transcription regulation</keyword>
<dbReference type="Proteomes" id="UP000585474">
    <property type="component" value="Unassembled WGS sequence"/>
</dbReference>
<keyword evidence="6" id="KW-0539">Nucleus</keyword>
<evidence type="ECO:0000256" key="3">
    <source>
        <dbReference type="ARBA" id="ARBA00023015"/>
    </source>
</evidence>
<evidence type="ECO:0000259" key="8">
    <source>
        <dbReference type="PROSITE" id="PS50863"/>
    </source>
</evidence>
<keyword evidence="2" id="KW-0677">Repeat</keyword>
<feature type="domain" description="TF-B3" evidence="8">
    <location>
        <begin position="254"/>
        <end position="349"/>
    </location>
</feature>
<dbReference type="PROSITE" id="PS50863">
    <property type="entry name" value="B3"/>
    <property type="match status" value="3"/>
</dbReference>